<sequence>MPARRKKISRLSKKLKKRRPLTVNKPKKNFMPYLNTNNVELAIGFHDHINKKLLEKKGYMGAKFTSRVDEKFIKKYGKFRIGLNDFQSPLLGIAPQNGGGMFTEEEIIELLKQND</sequence>
<organism evidence="1 2">
    <name type="scientific">Candidatus Falkowbacteria bacterium RIFOXYD2_FULL_34_120</name>
    <dbReference type="NCBI Taxonomy" id="1798007"/>
    <lineage>
        <taxon>Bacteria</taxon>
        <taxon>Candidatus Falkowiibacteriota</taxon>
    </lineage>
</organism>
<name>A0A1F5TSH6_9BACT</name>
<dbReference type="Proteomes" id="UP000177579">
    <property type="component" value="Unassembled WGS sequence"/>
</dbReference>
<accession>A0A1F5TSH6</accession>
<gene>
    <name evidence="1" type="ORF">A2531_05850</name>
</gene>
<reference evidence="1 2" key="1">
    <citation type="journal article" date="2016" name="Nat. Commun.">
        <title>Thousands of microbial genomes shed light on interconnected biogeochemical processes in an aquifer system.</title>
        <authorList>
            <person name="Anantharaman K."/>
            <person name="Brown C.T."/>
            <person name="Hug L.A."/>
            <person name="Sharon I."/>
            <person name="Castelle C.J."/>
            <person name="Probst A.J."/>
            <person name="Thomas B.C."/>
            <person name="Singh A."/>
            <person name="Wilkins M.J."/>
            <person name="Karaoz U."/>
            <person name="Brodie E.L."/>
            <person name="Williams K.H."/>
            <person name="Hubbard S.S."/>
            <person name="Banfield J.F."/>
        </authorList>
    </citation>
    <scope>NUCLEOTIDE SEQUENCE [LARGE SCALE GENOMIC DNA]</scope>
</reference>
<protein>
    <submittedName>
        <fullName evidence="1">Uncharacterized protein</fullName>
    </submittedName>
</protein>
<evidence type="ECO:0000313" key="2">
    <source>
        <dbReference type="Proteomes" id="UP000177579"/>
    </source>
</evidence>
<dbReference type="EMBL" id="MFGO01000005">
    <property type="protein sequence ID" value="OGF41778.1"/>
    <property type="molecule type" value="Genomic_DNA"/>
</dbReference>
<proteinExistence type="predicted"/>
<dbReference type="AlphaFoldDB" id="A0A1F5TSH6"/>
<comment type="caution">
    <text evidence="1">The sequence shown here is derived from an EMBL/GenBank/DDBJ whole genome shotgun (WGS) entry which is preliminary data.</text>
</comment>
<evidence type="ECO:0000313" key="1">
    <source>
        <dbReference type="EMBL" id="OGF41778.1"/>
    </source>
</evidence>